<evidence type="ECO:0000256" key="3">
    <source>
        <dbReference type="PROSITE-ProRule" id="PRU00409"/>
    </source>
</evidence>
<protein>
    <submittedName>
        <fullName evidence="5">D-alanine--D-alanine ligase</fullName>
    </submittedName>
</protein>
<dbReference type="PROSITE" id="PS50975">
    <property type="entry name" value="ATP_GRASP"/>
    <property type="match status" value="1"/>
</dbReference>
<comment type="caution">
    <text evidence="5">The sequence shown here is derived from an EMBL/GenBank/DDBJ whole genome shotgun (WGS) entry which is preliminary data.</text>
</comment>
<comment type="similarity">
    <text evidence="1">Belongs to the D-alanine--D-alanine ligase family.</text>
</comment>
<proteinExistence type="inferred from homology"/>
<dbReference type="PANTHER" id="PTHR23132:SF23">
    <property type="entry name" value="D-ALANINE--D-ALANINE LIGASE B"/>
    <property type="match status" value="1"/>
</dbReference>
<keyword evidence="3" id="KW-0067">ATP-binding</keyword>
<organism evidence="5 6">
    <name type="scientific">Abyssobacteria bacterium (strain SURF_5)</name>
    <dbReference type="NCBI Taxonomy" id="2093360"/>
    <lineage>
        <taxon>Bacteria</taxon>
        <taxon>Pseudomonadati</taxon>
        <taxon>Candidatus Hydrogenedentota</taxon>
        <taxon>Candidatus Abyssobacteria</taxon>
    </lineage>
</organism>
<keyword evidence="2 5" id="KW-0436">Ligase</keyword>
<evidence type="ECO:0000256" key="1">
    <source>
        <dbReference type="ARBA" id="ARBA00010871"/>
    </source>
</evidence>
<evidence type="ECO:0000256" key="2">
    <source>
        <dbReference type="ARBA" id="ARBA00022598"/>
    </source>
</evidence>
<evidence type="ECO:0000313" key="6">
    <source>
        <dbReference type="Proteomes" id="UP000265882"/>
    </source>
</evidence>
<dbReference type="GO" id="GO:0008716">
    <property type="term" value="F:D-alanine-D-alanine ligase activity"/>
    <property type="evidence" value="ECO:0007669"/>
    <property type="project" value="InterPro"/>
</dbReference>
<dbReference type="GO" id="GO:0046872">
    <property type="term" value="F:metal ion binding"/>
    <property type="evidence" value="ECO:0007669"/>
    <property type="project" value="InterPro"/>
</dbReference>
<name>A0A3A4NY96_ABYX5</name>
<keyword evidence="3" id="KW-0547">Nucleotide-binding</keyword>
<dbReference type="Proteomes" id="UP000265882">
    <property type="component" value="Unassembled WGS sequence"/>
</dbReference>
<dbReference type="SUPFAM" id="SSF56059">
    <property type="entry name" value="Glutathione synthetase ATP-binding domain-like"/>
    <property type="match status" value="1"/>
</dbReference>
<dbReference type="InterPro" id="IPR011761">
    <property type="entry name" value="ATP-grasp"/>
</dbReference>
<dbReference type="EMBL" id="QZKU01000022">
    <property type="protein sequence ID" value="RJP25463.1"/>
    <property type="molecule type" value="Genomic_DNA"/>
</dbReference>
<sequence>MRMGLTYDLRQEYLEKGYGEEETAEFDRLDTIEALERALAELGHETERIGNIESLTRRLAAGGRWDMVFNIAEGMRGFGREAQVPALLDAYDIPYVFSDPLVLSLTLHKGMTKHVVRDLGIPTADFAVVESEEDIEGITLPFPLFAKPVAEGTGKGISAASKIVDRDQLRRVCLSIARQFRQPVLVETYLPGRELTVGITGTGKAATAVGVVEVVLREGSEADAYSYSNKQEWERFVEYPLVTGRIAEESAEIALAAWRGLGCRDGGRIDIRMDSKGIPNFMEVNPLAGLNPDHSDLCFIAYRVGMTYRDLIAQILTSAIKRYSVEQVAHEGRYPIQ</sequence>
<dbReference type="InterPro" id="IPR011095">
    <property type="entry name" value="Dala_Dala_lig_C"/>
</dbReference>
<dbReference type="Gene3D" id="3.30.1490.20">
    <property type="entry name" value="ATP-grasp fold, A domain"/>
    <property type="match status" value="1"/>
</dbReference>
<feature type="domain" description="ATP-grasp" evidence="4">
    <location>
        <begin position="113"/>
        <end position="317"/>
    </location>
</feature>
<dbReference type="InterPro" id="IPR013815">
    <property type="entry name" value="ATP_grasp_subdomain_1"/>
</dbReference>
<dbReference type="AlphaFoldDB" id="A0A3A4NY96"/>
<evidence type="ECO:0000259" key="4">
    <source>
        <dbReference type="PROSITE" id="PS50975"/>
    </source>
</evidence>
<accession>A0A3A4NY96</accession>
<dbReference type="Pfam" id="PF07478">
    <property type="entry name" value="Dala_Dala_lig_C"/>
    <property type="match status" value="1"/>
</dbReference>
<dbReference type="GO" id="GO:0005524">
    <property type="term" value="F:ATP binding"/>
    <property type="evidence" value="ECO:0007669"/>
    <property type="project" value="UniProtKB-UniRule"/>
</dbReference>
<dbReference type="Gene3D" id="3.30.470.20">
    <property type="entry name" value="ATP-grasp fold, B domain"/>
    <property type="match status" value="1"/>
</dbReference>
<reference evidence="5 6" key="1">
    <citation type="journal article" date="2017" name="ISME J.">
        <title>Energy and carbon metabolisms in a deep terrestrial subsurface fluid microbial community.</title>
        <authorList>
            <person name="Momper L."/>
            <person name="Jungbluth S.P."/>
            <person name="Lee M.D."/>
            <person name="Amend J.P."/>
        </authorList>
    </citation>
    <scope>NUCLEOTIDE SEQUENCE [LARGE SCALE GENOMIC DNA]</scope>
    <source>
        <strain evidence="5">SURF_5</strain>
    </source>
</reference>
<evidence type="ECO:0000313" key="5">
    <source>
        <dbReference type="EMBL" id="RJP25463.1"/>
    </source>
</evidence>
<dbReference type="PANTHER" id="PTHR23132">
    <property type="entry name" value="D-ALANINE--D-ALANINE LIGASE"/>
    <property type="match status" value="1"/>
</dbReference>
<dbReference type="Gene3D" id="3.40.50.20">
    <property type="match status" value="1"/>
</dbReference>
<gene>
    <name evidence="5" type="ORF">C4520_02350</name>
</gene>